<dbReference type="Pfam" id="PF13173">
    <property type="entry name" value="AAA_14"/>
    <property type="match status" value="1"/>
</dbReference>
<evidence type="ECO:0000259" key="1">
    <source>
        <dbReference type="Pfam" id="PF13173"/>
    </source>
</evidence>
<dbReference type="Pfam" id="PF13635">
    <property type="entry name" value="DUF4143"/>
    <property type="match status" value="1"/>
</dbReference>
<dbReference type="EMBL" id="QSKV01000002">
    <property type="protein sequence ID" value="RHE94271.1"/>
    <property type="molecule type" value="Genomic_DNA"/>
</dbReference>
<keyword evidence="4" id="KW-0067">ATP-binding</keyword>
<reference evidence="4 6" key="2">
    <citation type="submission" date="2018-08" db="EMBL/GenBank/DDBJ databases">
        <title>A genome reference for cultivated species of the human gut microbiota.</title>
        <authorList>
            <person name="Zou Y."/>
            <person name="Xue W."/>
            <person name="Luo G."/>
        </authorList>
    </citation>
    <scope>NUCLEOTIDE SEQUENCE [LARGE SCALE GENOMIC DNA]</scope>
    <source>
        <strain evidence="4 6">AM27-17</strain>
    </source>
</reference>
<dbReference type="InterPro" id="IPR025420">
    <property type="entry name" value="DUF4143"/>
</dbReference>
<protein>
    <submittedName>
        <fullName evidence="4">ATP-binding protein</fullName>
    </submittedName>
</protein>
<dbReference type="RefSeq" id="WP_061437621.1">
    <property type="nucleotide sequence ID" value="NZ_JADMTM010000020.1"/>
</dbReference>
<feature type="domain" description="AAA" evidence="1">
    <location>
        <begin position="23"/>
        <end position="138"/>
    </location>
</feature>
<dbReference type="InterPro" id="IPR041682">
    <property type="entry name" value="AAA_14"/>
</dbReference>
<evidence type="ECO:0000313" key="5">
    <source>
        <dbReference type="Proteomes" id="UP000070319"/>
    </source>
</evidence>
<dbReference type="PANTHER" id="PTHR43566">
    <property type="entry name" value="CONSERVED PROTEIN"/>
    <property type="match status" value="1"/>
</dbReference>
<evidence type="ECO:0000259" key="2">
    <source>
        <dbReference type="Pfam" id="PF13635"/>
    </source>
</evidence>
<evidence type="ECO:0000313" key="3">
    <source>
        <dbReference type="EMBL" id="KXT44003.1"/>
    </source>
</evidence>
<evidence type="ECO:0000313" key="4">
    <source>
        <dbReference type="EMBL" id="RHE94271.1"/>
    </source>
</evidence>
<keyword evidence="4" id="KW-0547">Nucleotide-binding</keyword>
<dbReference type="Proteomes" id="UP000285650">
    <property type="component" value="Unassembled WGS sequence"/>
</dbReference>
<dbReference type="GO" id="GO:0005524">
    <property type="term" value="F:ATP binding"/>
    <property type="evidence" value="ECO:0007669"/>
    <property type="project" value="UniProtKB-KW"/>
</dbReference>
<evidence type="ECO:0000313" key="6">
    <source>
        <dbReference type="Proteomes" id="UP000285650"/>
    </source>
</evidence>
<dbReference type="PATRIC" id="fig|329854.7.peg.4198"/>
<gene>
    <name evidence="4" type="ORF">DW712_02990</name>
    <name evidence="3" type="ORF">HMPREF2531_04130</name>
</gene>
<feature type="domain" description="DUF4143" evidence="2">
    <location>
        <begin position="205"/>
        <end position="370"/>
    </location>
</feature>
<dbReference type="Proteomes" id="UP000070319">
    <property type="component" value="Unassembled WGS sequence"/>
</dbReference>
<dbReference type="SUPFAM" id="SSF52540">
    <property type="entry name" value="P-loop containing nucleoside triphosphate hydrolases"/>
    <property type="match status" value="1"/>
</dbReference>
<name>A0A139KXS8_9BACE</name>
<sequence>MEEYKYKPRVIDSLLSRKLRGKGAVLIEGAKWCGKTSTAEQQAKSIIYMSDPKFRDQYSLFVDTHPEMILDGETPRLIDEWQQTPKLWDQIRFEVDHRKGMGHFILTGSAIPAKRDEIFHTGTGRFAWLTMRPMSLWESGDSNGKVSLRELFTAPESIAATCDTDLRKIAFLTCRGGWPQAALMSDDEEIALDQAIDYYDAVVNSDIQRVDDVNRDPERVKRLMRSYARFQGSQSSFTEICKDMEANEKSGLDENTISSYLNALRQIFVVEDMHAWNPNLRSKTAIRSTDTRYFVDPSIATAALGLGPEDLMNDLETFGLLFETLSVRDLRVFSQALDGEVYHYRDKSGLECDAVVHLRNGSYGLIEIKLGGDRLIEEGSKTLSTLAAKIDTTRMKNPAFLMILTATGGFAYRRKDGVYVVPIGCLKD</sequence>
<dbReference type="AlphaFoldDB" id="A0A139KXS8"/>
<reference evidence="3 5" key="1">
    <citation type="submission" date="2016-02" db="EMBL/GenBank/DDBJ databases">
        <authorList>
            <person name="Wen L."/>
            <person name="He K."/>
            <person name="Yang H."/>
        </authorList>
    </citation>
    <scope>NUCLEOTIDE SEQUENCE [LARGE SCALE GENOMIC DNA]</scope>
    <source>
        <strain evidence="3 5">KLE1704</strain>
    </source>
</reference>
<proteinExistence type="predicted"/>
<accession>A0A139KXS8</accession>
<comment type="caution">
    <text evidence="3">The sequence shown here is derived from an EMBL/GenBank/DDBJ whole genome shotgun (WGS) entry which is preliminary data.</text>
</comment>
<dbReference type="InterPro" id="IPR027417">
    <property type="entry name" value="P-loop_NTPase"/>
</dbReference>
<dbReference type="PANTHER" id="PTHR43566:SF2">
    <property type="entry name" value="DUF4143 DOMAIN-CONTAINING PROTEIN"/>
    <property type="match status" value="1"/>
</dbReference>
<dbReference type="EMBL" id="LTDF01000154">
    <property type="protein sequence ID" value="KXT44003.1"/>
    <property type="molecule type" value="Genomic_DNA"/>
</dbReference>
<organism evidence="3">
    <name type="scientific">Bacteroides intestinalis</name>
    <dbReference type="NCBI Taxonomy" id="329854"/>
    <lineage>
        <taxon>Bacteria</taxon>
        <taxon>Pseudomonadati</taxon>
        <taxon>Bacteroidota</taxon>
        <taxon>Bacteroidia</taxon>
        <taxon>Bacteroidales</taxon>
        <taxon>Bacteroidaceae</taxon>
        <taxon>Bacteroides</taxon>
    </lineage>
</organism>